<protein>
    <submittedName>
        <fullName evidence="1">Uncharacterized protein</fullName>
    </submittedName>
</protein>
<evidence type="ECO:0000313" key="1">
    <source>
        <dbReference type="EMBL" id="KAJ8884186.1"/>
    </source>
</evidence>
<dbReference type="EMBL" id="JARBHB010000005">
    <property type="protein sequence ID" value="KAJ8884186.1"/>
    <property type="molecule type" value="Genomic_DNA"/>
</dbReference>
<evidence type="ECO:0000313" key="2">
    <source>
        <dbReference type="Proteomes" id="UP001159363"/>
    </source>
</evidence>
<accession>A0ABQ9HIM4</accession>
<name>A0ABQ9HIM4_9NEOP</name>
<proteinExistence type="predicted"/>
<gene>
    <name evidence="1" type="ORF">PR048_016043</name>
</gene>
<keyword evidence="2" id="KW-1185">Reference proteome</keyword>
<sequence>MTHIFDENLFVSVGSLALLNTLTQVEFLQCYLSFQKQVSGILKEGHTTDILNVLNRLRKQHPTFVSQTVSMLWILASNPDSE</sequence>
<reference evidence="1 2" key="1">
    <citation type="submission" date="2023-02" db="EMBL/GenBank/DDBJ databases">
        <title>LHISI_Scaffold_Assembly.</title>
        <authorList>
            <person name="Stuart O.P."/>
            <person name="Cleave R."/>
            <person name="Magrath M.J.L."/>
            <person name="Mikheyev A.S."/>
        </authorList>
    </citation>
    <scope>NUCLEOTIDE SEQUENCE [LARGE SCALE GENOMIC DNA]</scope>
    <source>
        <strain evidence="1">Daus_M_001</strain>
        <tissue evidence="1">Leg muscle</tissue>
    </source>
</reference>
<comment type="caution">
    <text evidence="1">The sequence shown here is derived from an EMBL/GenBank/DDBJ whole genome shotgun (WGS) entry which is preliminary data.</text>
</comment>
<dbReference type="Proteomes" id="UP001159363">
    <property type="component" value="Chromosome 4"/>
</dbReference>
<organism evidence="1 2">
    <name type="scientific">Dryococelus australis</name>
    <dbReference type="NCBI Taxonomy" id="614101"/>
    <lineage>
        <taxon>Eukaryota</taxon>
        <taxon>Metazoa</taxon>
        <taxon>Ecdysozoa</taxon>
        <taxon>Arthropoda</taxon>
        <taxon>Hexapoda</taxon>
        <taxon>Insecta</taxon>
        <taxon>Pterygota</taxon>
        <taxon>Neoptera</taxon>
        <taxon>Polyneoptera</taxon>
        <taxon>Phasmatodea</taxon>
        <taxon>Verophasmatodea</taxon>
        <taxon>Anareolatae</taxon>
        <taxon>Phasmatidae</taxon>
        <taxon>Eurycanthinae</taxon>
        <taxon>Dryococelus</taxon>
    </lineage>
</organism>